<evidence type="ECO:0008006" key="4">
    <source>
        <dbReference type="Google" id="ProtNLM"/>
    </source>
</evidence>
<accession>A0A3R6D3L6</accession>
<feature type="region of interest" description="Disordered" evidence="1">
    <location>
        <begin position="234"/>
        <end position="265"/>
    </location>
</feature>
<dbReference type="Proteomes" id="UP000283513">
    <property type="component" value="Unassembled WGS sequence"/>
</dbReference>
<reference evidence="2 3" key="1">
    <citation type="submission" date="2018-08" db="EMBL/GenBank/DDBJ databases">
        <title>A genome reference for cultivated species of the human gut microbiota.</title>
        <authorList>
            <person name="Zou Y."/>
            <person name="Xue W."/>
            <person name="Luo G."/>
        </authorList>
    </citation>
    <scope>NUCLEOTIDE SEQUENCE [LARGE SCALE GENOMIC DNA]</scope>
    <source>
        <strain evidence="2 3">AM37-1AC</strain>
    </source>
</reference>
<dbReference type="EMBL" id="QSHO01000008">
    <property type="protein sequence ID" value="RHC16767.1"/>
    <property type="molecule type" value="Genomic_DNA"/>
</dbReference>
<evidence type="ECO:0000313" key="3">
    <source>
        <dbReference type="Proteomes" id="UP000283513"/>
    </source>
</evidence>
<dbReference type="RefSeq" id="WP_118598029.1">
    <property type="nucleotide sequence ID" value="NZ_QSHO01000008.1"/>
</dbReference>
<dbReference type="AlphaFoldDB" id="A0A3R6D3L6"/>
<evidence type="ECO:0000256" key="1">
    <source>
        <dbReference type="SAM" id="MobiDB-lite"/>
    </source>
</evidence>
<proteinExistence type="predicted"/>
<sequence length="265" mass="29843">MAENTAVAKTEEKTEVAHSNNKVTDYSLGIFGTSDNFIMAMQMAKALASSTIVPATFQKNDANCLIAIEQAQRLRVSPLMVMQNLYVIQGRPSWSSKFLIAAINNSEKFDMELQFDEAKDKNGKPFSCTAWTMKNGRRVEGMEVNMDMAKDEGWLGKNGSKWKTMPQLMLRYRAASFFSSLNCPELTMGLYTKEEMQDNDFKEYPMEDLQEQVKRDISENANSEPFVVAESEAIETGSEVVESEPEKVAGEVVENDENVPDFMKD</sequence>
<gene>
    <name evidence="2" type="ORF">DW856_10700</name>
</gene>
<name>A0A3R6D3L6_9FIRM</name>
<protein>
    <recommendedName>
        <fullName evidence="4">Recombinase RecT</fullName>
    </recommendedName>
</protein>
<evidence type="ECO:0000313" key="2">
    <source>
        <dbReference type="EMBL" id="RHC16767.1"/>
    </source>
</evidence>
<comment type="caution">
    <text evidence="2">The sequence shown here is derived from an EMBL/GenBank/DDBJ whole genome shotgun (WGS) entry which is preliminary data.</text>
</comment>
<organism evidence="2 3">
    <name type="scientific">Roseburia intestinalis</name>
    <dbReference type="NCBI Taxonomy" id="166486"/>
    <lineage>
        <taxon>Bacteria</taxon>
        <taxon>Bacillati</taxon>
        <taxon>Bacillota</taxon>
        <taxon>Clostridia</taxon>
        <taxon>Lachnospirales</taxon>
        <taxon>Lachnospiraceae</taxon>
        <taxon>Roseburia</taxon>
    </lineage>
</organism>